<sequence>MSETSDLESVKRALAQAVEEAAGAAELARLLTDYQRRLDEAARSEAEALTRMREAEVRARTAERQNTQLAKHLAEQRYQTEVANWKLASVQDSRWLKLGDALHTKNPGTVAKTLKEPVKKRPAPKRSDFKPELPEVSEAPATAAVPDPNAPRVSAPMAEGFEVPKGPLARPYLTVAAIVDRQTEALLRYEWRQVTNFGPENWAAMLDQHQPHLLFVESVRPGPRQGNGGRWLEALAGESRALRDLVEACRKRGVKTVFWHSGGPISRAVPAAEHFEYVLTTTEARAREWKAALRHDRVGILPLAVQPRVHNPIPAVGGRTSEVFTLGAVALPALARPAEAPDADAAQVPAGAAQAPAGAGAAPAGGPPQPQGAESFHGGRVWQPLPGQDDDDKTSYDDVLTAYRRAGLVVAVADADARVISEIAACATPVLRLAAGVKPEVTVAQAEALLADAGGLDREAHLGWRRTVPVTPLLDPVFDVVGLPNVRNSGTVSVIAAVYGEAELEHLLDQVARQAHVPGQLVIVAEGVDAGLVEKSARQILTPLKTAVSVASGAGGAGGVTGDTANPADGPALPQGVLQDLVIRVADVPMTRGAALDRALRLAEGDYVAVVDPRDVYGQHYLSDLVRYFGSTDAEIVGKASFYAHLPESGATLLRQPGAEHRFLPEVGGGTLLGRRQVLADLGFADVSDEWDEVLMRQCRADGVRVYSGDRYSYVCVRESAVGRLLGSARLQGYFPPEPVALI</sequence>
<reference evidence="3 4" key="1">
    <citation type="submission" date="2024-06" db="EMBL/GenBank/DDBJ databases">
        <title>The Natural Products Discovery Center: Release of the First 8490 Sequenced Strains for Exploring Actinobacteria Biosynthetic Diversity.</title>
        <authorList>
            <person name="Kalkreuter E."/>
            <person name="Kautsar S.A."/>
            <person name="Yang D."/>
            <person name="Bader C.D."/>
            <person name="Teijaro C.N."/>
            <person name="Fluegel L."/>
            <person name="Davis C.M."/>
            <person name="Simpson J.R."/>
            <person name="Lauterbach L."/>
            <person name="Steele A.D."/>
            <person name="Gui C."/>
            <person name="Meng S."/>
            <person name="Li G."/>
            <person name="Viehrig K."/>
            <person name="Ye F."/>
            <person name="Su P."/>
            <person name="Kiefer A.F."/>
            <person name="Nichols A."/>
            <person name="Cepeda A.J."/>
            <person name="Yan W."/>
            <person name="Fan B."/>
            <person name="Jiang Y."/>
            <person name="Adhikari A."/>
            <person name="Zheng C.-J."/>
            <person name="Schuster L."/>
            <person name="Cowan T.M."/>
            <person name="Smanski M.J."/>
            <person name="Chevrette M.G."/>
            <person name="De Carvalho L.P.S."/>
            <person name="Shen B."/>
        </authorList>
    </citation>
    <scope>NUCLEOTIDE SEQUENCE [LARGE SCALE GENOMIC DNA]</scope>
    <source>
        <strain evidence="3 4">NPDC050100</strain>
    </source>
</reference>
<keyword evidence="4" id="KW-1185">Reference proteome</keyword>
<keyword evidence="1" id="KW-0175">Coiled coil</keyword>
<dbReference type="InterPro" id="IPR029044">
    <property type="entry name" value="Nucleotide-diphossugar_trans"/>
</dbReference>
<feature type="coiled-coil region" evidence="1">
    <location>
        <begin position="24"/>
        <end position="72"/>
    </location>
</feature>
<protein>
    <recommendedName>
        <fullName evidence="5">Glycosyltransferase</fullName>
    </recommendedName>
</protein>
<comment type="caution">
    <text evidence="3">The sequence shown here is derived from an EMBL/GenBank/DDBJ whole genome shotgun (WGS) entry which is preliminary data.</text>
</comment>
<evidence type="ECO:0000313" key="4">
    <source>
        <dbReference type="Proteomes" id="UP001551675"/>
    </source>
</evidence>
<dbReference type="Proteomes" id="UP001551675">
    <property type="component" value="Unassembled WGS sequence"/>
</dbReference>
<evidence type="ECO:0000313" key="3">
    <source>
        <dbReference type="EMBL" id="MEV0969778.1"/>
    </source>
</evidence>
<organism evidence="3 4">
    <name type="scientific">Microtetraspora glauca</name>
    <dbReference type="NCBI Taxonomy" id="1996"/>
    <lineage>
        <taxon>Bacteria</taxon>
        <taxon>Bacillati</taxon>
        <taxon>Actinomycetota</taxon>
        <taxon>Actinomycetes</taxon>
        <taxon>Streptosporangiales</taxon>
        <taxon>Streptosporangiaceae</taxon>
        <taxon>Microtetraspora</taxon>
    </lineage>
</organism>
<evidence type="ECO:0000256" key="1">
    <source>
        <dbReference type="SAM" id="Coils"/>
    </source>
</evidence>
<proteinExistence type="predicted"/>
<dbReference type="SUPFAM" id="SSF53448">
    <property type="entry name" value="Nucleotide-diphospho-sugar transferases"/>
    <property type="match status" value="1"/>
</dbReference>
<evidence type="ECO:0000256" key="2">
    <source>
        <dbReference type="SAM" id="MobiDB-lite"/>
    </source>
</evidence>
<feature type="region of interest" description="Disordered" evidence="2">
    <location>
        <begin position="107"/>
        <end position="149"/>
    </location>
</feature>
<feature type="compositionally biased region" description="Low complexity" evidence="2">
    <location>
        <begin position="342"/>
        <end position="364"/>
    </location>
</feature>
<dbReference type="RefSeq" id="WP_358132774.1">
    <property type="nucleotide sequence ID" value="NZ_JBFALK010000006.1"/>
</dbReference>
<evidence type="ECO:0008006" key="5">
    <source>
        <dbReference type="Google" id="ProtNLM"/>
    </source>
</evidence>
<feature type="region of interest" description="Disordered" evidence="2">
    <location>
        <begin position="342"/>
        <end position="394"/>
    </location>
</feature>
<accession>A0ABV3GDQ9</accession>
<dbReference type="EMBL" id="JBFALK010000006">
    <property type="protein sequence ID" value="MEV0969778.1"/>
    <property type="molecule type" value="Genomic_DNA"/>
</dbReference>
<feature type="compositionally biased region" description="Basic and acidic residues" evidence="2">
    <location>
        <begin position="113"/>
        <end position="133"/>
    </location>
</feature>
<gene>
    <name evidence="3" type="ORF">AB0I59_14165</name>
</gene>
<dbReference type="Gene3D" id="3.90.550.10">
    <property type="entry name" value="Spore Coat Polysaccharide Biosynthesis Protein SpsA, Chain A"/>
    <property type="match status" value="1"/>
</dbReference>
<name>A0ABV3GDQ9_MICGL</name>